<dbReference type="GO" id="GO:0042254">
    <property type="term" value="P:ribosome biogenesis"/>
    <property type="evidence" value="ECO:0007669"/>
    <property type="project" value="UniProtKB-KW"/>
</dbReference>
<dbReference type="Gene3D" id="3.30.1250.10">
    <property type="entry name" value="Ribosome maturation protein SBDS, N-terminal domain"/>
    <property type="match status" value="1"/>
</dbReference>
<reference evidence="9" key="1">
    <citation type="submission" date="2016-09" db="EMBL/GenBank/DDBJ databases">
        <authorList>
            <person name="Hebert L."/>
            <person name="Moumen B."/>
        </authorList>
    </citation>
    <scope>NUCLEOTIDE SEQUENCE [LARGE SCALE GENOMIC DNA]</scope>
    <source>
        <strain evidence="9">OVI</strain>
    </source>
</reference>
<dbReference type="SUPFAM" id="SSF89895">
    <property type="entry name" value="FYSH domain"/>
    <property type="match status" value="1"/>
</dbReference>
<evidence type="ECO:0000259" key="7">
    <source>
        <dbReference type="Pfam" id="PF01172"/>
    </source>
</evidence>
<organism evidence="9 10">
    <name type="scientific">Trypanosoma equiperdum</name>
    <dbReference type="NCBI Taxonomy" id="5694"/>
    <lineage>
        <taxon>Eukaryota</taxon>
        <taxon>Discoba</taxon>
        <taxon>Euglenozoa</taxon>
        <taxon>Kinetoplastea</taxon>
        <taxon>Metakinetoplastina</taxon>
        <taxon>Trypanosomatida</taxon>
        <taxon>Trypanosomatidae</taxon>
        <taxon>Trypanosoma</taxon>
    </lineage>
</organism>
<dbReference type="InterPro" id="IPR036786">
    <property type="entry name" value="Ribosome_mat_SBDS_N_sf"/>
</dbReference>
<feature type="compositionally biased region" description="Polar residues" evidence="6">
    <location>
        <begin position="337"/>
        <end position="351"/>
    </location>
</feature>
<dbReference type="VEuPathDB" id="TriTrypDB:TEOVI_000468100"/>
<feature type="domain" description="Ribosome maturation protein SDO1/SBDS N-terminal" evidence="7">
    <location>
        <begin position="16"/>
        <end position="103"/>
    </location>
</feature>
<dbReference type="InterPro" id="IPR019783">
    <property type="entry name" value="SDO1/SBDS_N"/>
</dbReference>
<accession>A0A1G4I5P9</accession>
<dbReference type="PANTHER" id="PTHR10927:SF1">
    <property type="entry name" value="RIBOSOME MATURATION PROTEIN SBDS"/>
    <property type="match status" value="1"/>
</dbReference>
<comment type="caution">
    <text evidence="9">The sequence shown here is derived from an EMBL/GenBank/DDBJ whole genome shotgun (WGS) entry which is preliminary data.</text>
</comment>
<sequence length="468" mass="51816">MSARMQVPLSQRRHTNVAAVRYTKNGHKLEIACYKNKVISYRNGVETRLDEVLQIDRVFTNISRGLFASEKDIQAVFGKGTTEEDALKYILVHGELQVAQHEREVEVNQMFTDIALIISQKCVNEVTQRPFPAQVIEQALRSIGAAVRLDQPAKKQALALIHRLMDAQIIPIARAPMKLRCTTVDEQSLKKVTEWCESNRATILEEPGETCQDETVHGAGKYSLLILLQPHLFRDLEIFVKDELPHGATVHMIDSVAMDVGEVDVMDADLIARANAHTNAADKSVGGGGGSHQTGSSSNPTQCLNNNNKGGKKGGKSGRKQKNAKYSLQKNDDTPQEEQGTPLTADLSSTGPGVVDDKEISDVKTALSKLGLDNPCALDDHDDDDKNKRGKKKAKRRQGAQQQSQQPASSKKEVEVEAQEDSDEEVLVNRKQRKMAAVKAKDISNNHDCDFDDEYNYEYDMEEGVGEE</sequence>
<dbReference type="SUPFAM" id="SSF109728">
    <property type="entry name" value="Hypothetical protein AF0491, middle domain"/>
    <property type="match status" value="1"/>
</dbReference>
<evidence type="ECO:0000256" key="4">
    <source>
        <dbReference type="ARBA" id="ARBA00022517"/>
    </source>
</evidence>
<dbReference type="GeneID" id="92378621"/>
<keyword evidence="10" id="KW-1185">Reference proteome</keyword>
<evidence type="ECO:0000313" key="10">
    <source>
        <dbReference type="Proteomes" id="UP000195570"/>
    </source>
</evidence>
<dbReference type="Pfam" id="PF01172">
    <property type="entry name" value="SBDS_N"/>
    <property type="match status" value="1"/>
</dbReference>
<comment type="similarity">
    <text evidence="2">Belongs to the SDO1/SBDS family.</text>
</comment>
<dbReference type="Pfam" id="PF09377">
    <property type="entry name" value="SBDS_domain_II"/>
    <property type="match status" value="1"/>
</dbReference>
<comment type="subunit">
    <text evidence="5">Associates with the 60S ribosomal subunit.</text>
</comment>
<dbReference type="AlphaFoldDB" id="A0A1G4I5P9"/>
<dbReference type="Gene3D" id="1.10.10.900">
    <property type="entry name" value="SBDS protein C-terminal domain, subdomain 1"/>
    <property type="match status" value="1"/>
</dbReference>
<dbReference type="InterPro" id="IPR018978">
    <property type="entry name" value="SDO1/SBDS_central"/>
</dbReference>
<evidence type="ECO:0000259" key="8">
    <source>
        <dbReference type="Pfam" id="PF09377"/>
    </source>
</evidence>
<feature type="compositionally biased region" description="Low complexity" evidence="6">
    <location>
        <begin position="399"/>
        <end position="409"/>
    </location>
</feature>
<feature type="region of interest" description="Disordered" evidence="6">
    <location>
        <begin position="372"/>
        <end position="428"/>
    </location>
</feature>
<keyword evidence="3" id="KW-0963">Cytoplasm</keyword>
<dbReference type="Proteomes" id="UP000195570">
    <property type="component" value="Unassembled WGS sequence"/>
</dbReference>
<keyword evidence="4" id="KW-0690">Ribosome biogenesis</keyword>
<dbReference type="PANTHER" id="PTHR10927">
    <property type="entry name" value="RIBOSOME MATURATION PROTEIN SBDS"/>
    <property type="match status" value="1"/>
</dbReference>
<feature type="compositionally biased region" description="Basic residues" evidence="6">
    <location>
        <begin position="310"/>
        <end position="323"/>
    </location>
</feature>
<gene>
    <name evidence="9" type="ORF">TEOVI_000468100</name>
</gene>
<feature type="domain" description="Ribosome maturation protein SDO1/SBDS central" evidence="8">
    <location>
        <begin position="113"/>
        <end position="175"/>
    </location>
</feature>
<dbReference type="EMBL" id="CZPT02000681">
    <property type="protein sequence ID" value="SCU67094.1"/>
    <property type="molecule type" value="Genomic_DNA"/>
</dbReference>
<evidence type="ECO:0000256" key="2">
    <source>
        <dbReference type="ARBA" id="ARBA00007433"/>
    </source>
</evidence>
<evidence type="ECO:0000256" key="6">
    <source>
        <dbReference type="SAM" id="MobiDB-lite"/>
    </source>
</evidence>
<evidence type="ECO:0000256" key="1">
    <source>
        <dbReference type="ARBA" id="ARBA00004496"/>
    </source>
</evidence>
<dbReference type="InterPro" id="IPR039100">
    <property type="entry name" value="Sdo1/SBDS-like"/>
</dbReference>
<feature type="compositionally biased region" description="Acidic residues" evidence="6">
    <location>
        <begin position="416"/>
        <end position="426"/>
    </location>
</feature>
<dbReference type="InterPro" id="IPR037188">
    <property type="entry name" value="Sdo1/SBDS_central_sf"/>
</dbReference>
<evidence type="ECO:0000256" key="3">
    <source>
        <dbReference type="ARBA" id="ARBA00022490"/>
    </source>
</evidence>
<feature type="region of interest" description="Disordered" evidence="6">
    <location>
        <begin position="280"/>
        <end position="358"/>
    </location>
</feature>
<dbReference type="GO" id="GO:0005737">
    <property type="term" value="C:cytoplasm"/>
    <property type="evidence" value="ECO:0007669"/>
    <property type="project" value="UniProtKB-SubCell"/>
</dbReference>
<evidence type="ECO:0000313" key="9">
    <source>
        <dbReference type="EMBL" id="SCU67094.1"/>
    </source>
</evidence>
<comment type="subcellular location">
    <subcellularLocation>
        <location evidence="1">Cytoplasm</location>
    </subcellularLocation>
</comment>
<evidence type="ECO:0000256" key="5">
    <source>
        <dbReference type="ARBA" id="ARBA00049708"/>
    </source>
</evidence>
<name>A0A1G4I5P9_TRYEQ</name>
<dbReference type="RefSeq" id="XP_067078456.1">
    <property type="nucleotide sequence ID" value="XM_067222355.1"/>
</dbReference>
<feature type="compositionally biased region" description="Basic residues" evidence="6">
    <location>
        <begin position="388"/>
        <end position="398"/>
    </location>
</feature>
<proteinExistence type="inferred from homology"/>
<protein>
    <submittedName>
        <fullName evidence="9">Shwachman-Bodian-Diamond syndrome (SBDS) protein/SBDS protein C-terminal domain containing protein, putative</fullName>
    </submittedName>
</protein>